<proteinExistence type="predicted"/>
<dbReference type="Gene3D" id="1.10.260.40">
    <property type="entry name" value="lambda repressor-like DNA-binding domains"/>
    <property type="match status" value="1"/>
</dbReference>
<comment type="caution">
    <text evidence="2">The sequence shown here is derived from an EMBL/GenBank/DDBJ whole genome shotgun (WGS) entry which is preliminary data.</text>
</comment>
<dbReference type="EMBL" id="PDJC01000001">
    <property type="protein sequence ID" value="PFG17243.1"/>
    <property type="molecule type" value="Genomic_DNA"/>
</dbReference>
<dbReference type="PROSITE" id="PS50943">
    <property type="entry name" value="HTH_CROC1"/>
    <property type="match status" value="1"/>
</dbReference>
<feature type="domain" description="HTH cro/C1-type" evidence="1">
    <location>
        <begin position="10"/>
        <end position="64"/>
    </location>
</feature>
<dbReference type="AlphaFoldDB" id="A0A2A9CS37"/>
<dbReference type="SUPFAM" id="SSF47413">
    <property type="entry name" value="lambda repressor-like DNA-binding domains"/>
    <property type="match status" value="1"/>
</dbReference>
<dbReference type="InterPro" id="IPR001387">
    <property type="entry name" value="Cro/C1-type_HTH"/>
</dbReference>
<protein>
    <submittedName>
        <fullName evidence="2">Helix-turn-helix protein</fullName>
    </submittedName>
</protein>
<dbReference type="OrthoDB" id="4880423at2"/>
<dbReference type="Proteomes" id="UP000226079">
    <property type="component" value="Unassembled WGS sequence"/>
</dbReference>
<accession>A0A2A9CS37</accession>
<reference evidence="2 3" key="1">
    <citation type="submission" date="2017-10" db="EMBL/GenBank/DDBJ databases">
        <title>Sequencing the genomes of 1000 actinobacteria strains.</title>
        <authorList>
            <person name="Klenk H.-P."/>
        </authorList>
    </citation>
    <scope>NUCLEOTIDE SEQUENCE [LARGE SCALE GENOMIC DNA]</scope>
    <source>
        <strain evidence="2 3">DSM 15597</strain>
    </source>
</reference>
<sequence>MANPTLAAEMRAALARQQRSQSWLAAQAQISKAALSRKMRGETDFTVPELIQCASALGISAASLIEAAA</sequence>
<keyword evidence="3" id="KW-1185">Reference proteome</keyword>
<name>A0A2A9CS37_9ACTN</name>
<organism evidence="2 3">
    <name type="scientific">Propionicimonas paludicola</name>
    <dbReference type="NCBI Taxonomy" id="185243"/>
    <lineage>
        <taxon>Bacteria</taxon>
        <taxon>Bacillati</taxon>
        <taxon>Actinomycetota</taxon>
        <taxon>Actinomycetes</taxon>
        <taxon>Propionibacteriales</taxon>
        <taxon>Nocardioidaceae</taxon>
        <taxon>Propionicimonas</taxon>
    </lineage>
</organism>
<dbReference type="InterPro" id="IPR010982">
    <property type="entry name" value="Lambda_DNA-bd_dom_sf"/>
</dbReference>
<evidence type="ECO:0000259" key="1">
    <source>
        <dbReference type="PROSITE" id="PS50943"/>
    </source>
</evidence>
<dbReference type="GO" id="GO:0003677">
    <property type="term" value="F:DNA binding"/>
    <property type="evidence" value="ECO:0007669"/>
    <property type="project" value="InterPro"/>
</dbReference>
<evidence type="ECO:0000313" key="3">
    <source>
        <dbReference type="Proteomes" id="UP000226079"/>
    </source>
</evidence>
<dbReference type="Pfam" id="PF13560">
    <property type="entry name" value="HTH_31"/>
    <property type="match status" value="1"/>
</dbReference>
<gene>
    <name evidence="2" type="ORF">ATK74_1806</name>
</gene>
<evidence type="ECO:0000313" key="2">
    <source>
        <dbReference type="EMBL" id="PFG17243.1"/>
    </source>
</evidence>
<dbReference type="RefSeq" id="WP_098460688.1">
    <property type="nucleotide sequence ID" value="NZ_PDJC01000001.1"/>
</dbReference>